<dbReference type="AlphaFoldDB" id="A0A1M3L182"/>
<comment type="caution">
    <text evidence="1">The sequence shown here is derived from an EMBL/GenBank/DDBJ whole genome shotgun (WGS) entry which is preliminary data.</text>
</comment>
<name>A0A1M3L182_9BACT</name>
<sequence length="287" mass="31161">MIAALYLHHERTVVAQWQTDESAPTLTALELLPPIAMTTDPLPADVARALAHAMGEADDIRLAVPSRSILLHRYPVEADEAEDLRRAFELATCVPVIDPVHDQITDVDLPGPVNESAWHALIAVPQRIIARAHDIVGERPAATISVVPSLLADISAARRAGFVGQGHTTMLIGLRADAIETVVFDPAGQLLHLTFVPREERYDASVQARELVLDACASMDLAIDDVVLYGDDLSTSVLDDCTRSLDELVGRVLRFTPFRATRAAVDDESRSTCLRLAHRLGPVVGLL</sequence>
<dbReference type="EMBL" id="MKVH01000017">
    <property type="protein sequence ID" value="OJX58664.1"/>
    <property type="molecule type" value="Genomic_DNA"/>
</dbReference>
<dbReference type="Proteomes" id="UP000184233">
    <property type="component" value="Unassembled WGS sequence"/>
</dbReference>
<evidence type="ECO:0000313" key="1">
    <source>
        <dbReference type="EMBL" id="OJX58664.1"/>
    </source>
</evidence>
<evidence type="ECO:0000313" key="2">
    <source>
        <dbReference type="Proteomes" id="UP000184233"/>
    </source>
</evidence>
<protein>
    <recommendedName>
        <fullName evidence="3">GspL cytoplasmic actin-ATPase-like domain-containing protein</fullName>
    </recommendedName>
</protein>
<proteinExistence type="predicted"/>
<organism evidence="1 2">
    <name type="scientific">Candidatus Kapaibacterium thiocyanatum</name>
    <dbReference type="NCBI Taxonomy" id="1895771"/>
    <lineage>
        <taxon>Bacteria</taxon>
        <taxon>Pseudomonadati</taxon>
        <taxon>Candidatus Kapaibacteriota</taxon>
        <taxon>Candidatus Kapaibacteriia</taxon>
        <taxon>Candidatus Kapaibacteriales</taxon>
        <taxon>Candidatus Kapaibacteriaceae</taxon>
        <taxon>Candidatus Kapaibacterium</taxon>
    </lineage>
</organism>
<gene>
    <name evidence="1" type="ORF">BGO89_00190</name>
</gene>
<reference evidence="1 2" key="1">
    <citation type="submission" date="2016-09" db="EMBL/GenBank/DDBJ databases">
        <title>Genome-resolved meta-omics ties microbial dynamics to process performance in biotechnology for thiocyanate degradation.</title>
        <authorList>
            <person name="Kantor R.S."/>
            <person name="Huddy R.J."/>
            <person name="Iyer R."/>
            <person name="Thomas B.C."/>
            <person name="Brown C.T."/>
            <person name="Anantharaman K."/>
            <person name="Tringe S."/>
            <person name="Hettich R.L."/>
            <person name="Harrison S.T."/>
            <person name="Banfield J.F."/>
        </authorList>
    </citation>
    <scope>NUCLEOTIDE SEQUENCE [LARGE SCALE GENOMIC DNA]</scope>
    <source>
        <strain evidence="1">59-99</strain>
    </source>
</reference>
<accession>A0A1M3L182</accession>
<dbReference type="STRING" id="1895771.BGO89_00190"/>
<evidence type="ECO:0008006" key="3">
    <source>
        <dbReference type="Google" id="ProtNLM"/>
    </source>
</evidence>